<dbReference type="Gene3D" id="3.20.20.10">
    <property type="entry name" value="Alanine racemase"/>
    <property type="match status" value="1"/>
</dbReference>
<gene>
    <name evidence="8" type="ORF">ERS132444_00279</name>
</gene>
<dbReference type="SUPFAM" id="SSF51419">
    <property type="entry name" value="PLP-binding barrel"/>
    <property type="match status" value="1"/>
</dbReference>
<keyword evidence="2" id="KW-0210">Decarboxylase</keyword>
<name>A0A0Z8J0J3_STRSU</name>
<dbReference type="InterPro" id="IPR009006">
    <property type="entry name" value="Ala_racemase/Decarboxylase_C"/>
</dbReference>
<feature type="domain" description="Orn/DAP/Arg decarboxylase 2 C-terminal" evidence="7">
    <location>
        <begin position="12"/>
        <end position="331"/>
    </location>
</feature>
<evidence type="ECO:0000256" key="1">
    <source>
        <dbReference type="ARBA" id="ARBA00001933"/>
    </source>
</evidence>
<dbReference type="Gene3D" id="2.40.37.10">
    <property type="entry name" value="Lyase, Ornithine Decarboxylase, Chain A, domain 1"/>
    <property type="match status" value="1"/>
</dbReference>
<evidence type="ECO:0000256" key="5">
    <source>
        <dbReference type="ARBA" id="ARBA00023239"/>
    </source>
</evidence>
<dbReference type="Pfam" id="PF00278">
    <property type="entry name" value="Orn_DAP_Arg_deC"/>
    <property type="match status" value="1"/>
</dbReference>
<evidence type="ECO:0000259" key="7">
    <source>
        <dbReference type="Pfam" id="PF00278"/>
    </source>
</evidence>
<dbReference type="GO" id="GO:0009089">
    <property type="term" value="P:lysine biosynthetic process via diaminopimelate"/>
    <property type="evidence" value="ECO:0007669"/>
    <property type="project" value="TreeGrafter"/>
</dbReference>
<dbReference type="PANTHER" id="PTHR43727:SF1">
    <property type="entry name" value="CARBOXYNORSPERMIDINE_CARBOXYSPERMIDINE DECARBOXYLASE"/>
    <property type="match status" value="1"/>
</dbReference>
<dbReference type="FunFam" id="2.40.37.10:FF:000013">
    <property type="entry name" value="Carboxynorspermidine decarboxylase"/>
    <property type="match status" value="1"/>
</dbReference>
<dbReference type="InterPro" id="IPR005730">
    <property type="entry name" value="Nsp_de-COase"/>
</dbReference>
<evidence type="ECO:0000313" key="9">
    <source>
        <dbReference type="Proteomes" id="UP000074825"/>
    </source>
</evidence>
<dbReference type="FunFam" id="3.20.20.10:FF:000012">
    <property type="entry name" value="Carboxynorspermidine/carboxyspermidine decarboxylase"/>
    <property type="match status" value="1"/>
</dbReference>
<accession>A0A0Z8J0J3</accession>
<keyword evidence="4" id="KW-0745">Spermidine biosynthesis</keyword>
<dbReference type="SUPFAM" id="SSF50621">
    <property type="entry name" value="Alanine racemase C-terminal domain-like"/>
    <property type="match status" value="1"/>
</dbReference>
<dbReference type="EMBL" id="FIIF01000001">
    <property type="protein sequence ID" value="CYV45084.1"/>
    <property type="molecule type" value="Genomic_DNA"/>
</dbReference>
<dbReference type="AlphaFoldDB" id="A0A0Z8J0J3"/>
<protein>
    <submittedName>
        <fullName evidence="8">Carboxynorspermidine decarboxylase</fullName>
    </submittedName>
</protein>
<dbReference type="PIRSF" id="PIRSF038941">
    <property type="entry name" value="NspC"/>
    <property type="match status" value="1"/>
</dbReference>
<sequence>MRIDQVPTPAYVIDEAKLVKNLEILKSVQDQTGCKVLLAQKAFSMYATYPLISQYLTGTTASGLYEAKLGREEFGGEVHVFAPAFKDSDMDELLEISDHIVFNSERQLRKHVDKCRAAGVSVGLRINPECSTQGEHALYDPCATGSRFGVRIDQFSEDLLDLVDGLHFHTLCEQNSDDLKTTLEAVEDKFGPYLHRIKWLNMGGGHHVTREDYDLDLLVSSIQHMQETYGLEVYIEPGEAIALNAGYLVTEVLDIVENGIETLVLDASATCHMPDVLEMPYCPPLRHGSEAGERAFTYRLSSNTCLTGDIIGDYSFEKPVEIGDKLYFEDMAIYSFVKNNTFNGIGLPSLVLMDQTGDCRIIKSFGYEDFKGRLS</sequence>
<dbReference type="RefSeq" id="WP_044758050.1">
    <property type="nucleotide sequence ID" value="NZ_CEDN01000105.1"/>
</dbReference>
<dbReference type="InterPro" id="IPR022643">
    <property type="entry name" value="De-COase2_C"/>
</dbReference>
<comment type="cofactor">
    <cofactor evidence="1">
        <name>pyridoxal 5'-phosphate</name>
        <dbReference type="ChEBI" id="CHEBI:597326"/>
    </cofactor>
</comment>
<dbReference type="InterPro" id="IPR029066">
    <property type="entry name" value="PLP-binding_barrel"/>
</dbReference>
<dbReference type="GO" id="GO:0045312">
    <property type="term" value="P:nor-spermidine biosynthetic process"/>
    <property type="evidence" value="ECO:0007669"/>
    <property type="project" value="InterPro"/>
</dbReference>
<dbReference type="GO" id="GO:0008295">
    <property type="term" value="P:spermidine biosynthetic process"/>
    <property type="evidence" value="ECO:0007669"/>
    <property type="project" value="UniProtKB-KW"/>
</dbReference>
<evidence type="ECO:0000256" key="4">
    <source>
        <dbReference type="ARBA" id="ARBA00023066"/>
    </source>
</evidence>
<organism evidence="8 9">
    <name type="scientific">Streptococcus suis</name>
    <dbReference type="NCBI Taxonomy" id="1307"/>
    <lineage>
        <taxon>Bacteria</taxon>
        <taxon>Bacillati</taxon>
        <taxon>Bacillota</taxon>
        <taxon>Bacilli</taxon>
        <taxon>Lactobacillales</taxon>
        <taxon>Streptococcaceae</taxon>
        <taxon>Streptococcus</taxon>
    </lineage>
</organism>
<reference evidence="8 9" key="1">
    <citation type="submission" date="2016-02" db="EMBL/GenBank/DDBJ databases">
        <authorList>
            <consortium name="Pathogen Informatics"/>
        </authorList>
    </citation>
    <scope>NUCLEOTIDE SEQUENCE [LARGE SCALE GENOMIC DNA]</scope>
    <source>
        <strain evidence="8 9">LSS82</strain>
    </source>
</reference>
<evidence type="ECO:0000256" key="6">
    <source>
        <dbReference type="PIRSR" id="PIRSR038941-1"/>
    </source>
</evidence>
<evidence type="ECO:0000313" key="8">
    <source>
        <dbReference type="EMBL" id="CYV45084.1"/>
    </source>
</evidence>
<evidence type="ECO:0000256" key="2">
    <source>
        <dbReference type="ARBA" id="ARBA00022793"/>
    </source>
</evidence>
<proteinExistence type="predicted"/>
<keyword evidence="3" id="KW-0663">Pyridoxal phosphate</keyword>
<feature type="binding site" evidence="6">
    <location>
        <position position="275"/>
    </location>
    <ligand>
        <name>substrate</name>
    </ligand>
</feature>
<dbReference type="PANTHER" id="PTHR43727">
    <property type="entry name" value="DIAMINOPIMELATE DECARBOXYLASE"/>
    <property type="match status" value="1"/>
</dbReference>
<evidence type="ECO:0000256" key="3">
    <source>
        <dbReference type="ARBA" id="ARBA00022898"/>
    </source>
</evidence>
<dbReference type="CDD" id="cd06829">
    <property type="entry name" value="PLPDE_III_CANSDC"/>
    <property type="match status" value="1"/>
</dbReference>
<dbReference type="GO" id="GO:0008836">
    <property type="term" value="F:diaminopimelate decarboxylase activity"/>
    <property type="evidence" value="ECO:0007669"/>
    <property type="project" value="TreeGrafter"/>
</dbReference>
<keyword evidence="5" id="KW-0456">Lyase</keyword>
<feature type="binding site" evidence="6">
    <location>
        <position position="239"/>
    </location>
    <ligand>
        <name>substrate</name>
    </ligand>
</feature>
<dbReference type="Proteomes" id="UP000074825">
    <property type="component" value="Unassembled WGS sequence"/>
</dbReference>
<dbReference type="NCBIfam" id="TIGR01047">
    <property type="entry name" value="nspC"/>
    <property type="match status" value="1"/>
</dbReference>